<dbReference type="EMBL" id="AP011767">
    <property type="protein sequence ID" value="BAL57151.1"/>
    <property type="molecule type" value="Genomic_DNA"/>
</dbReference>
<protein>
    <submittedName>
        <fullName evidence="2">Proton-coupled thiamine transporter YuaJ</fullName>
    </submittedName>
</protein>
<feature type="transmembrane region" description="Helical" evidence="1">
    <location>
        <begin position="106"/>
        <end position="125"/>
    </location>
</feature>
<dbReference type="Pfam" id="PF09515">
    <property type="entry name" value="Thia_YuaJ"/>
    <property type="match status" value="1"/>
</dbReference>
<dbReference type="GO" id="GO:0015234">
    <property type="term" value="F:thiamine transmembrane transporter activity"/>
    <property type="evidence" value="ECO:0007669"/>
    <property type="project" value="InterPro"/>
</dbReference>
<proteinExistence type="predicted"/>
<dbReference type="Gene3D" id="1.10.1760.20">
    <property type="match status" value="1"/>
</dbReference>
<dbReference type="GO" id="GO:0005886">
    <property type="term" value="C:plasma membrane"/>
    <property type="evidence" value="ECO:0007669"/>
    <property type="project" value="InterPro"/>
</dbReference>
<accession>H5SLW5</accession>
<reference evidence="2" key="1">
    <citation type="journal article" date="2005" name="Environ. Microbiol.">
        <title>Genetic and functional properties of uncultivated thermophilic crenarchaeotes from a subsurface gold mine as revealed by analysis of genome fragments.</title>
        <authorList>
            <person name="Nunoura T."/>
            <person name="Hirayama H."/>
            <person name="Takami H."/>
            <person name="Oida H."/>
            <person name="Nishi S."/>
            <person name="Shimamura S."/>
            <person name="Suzuki Y."/>
            <person name="Inagaki F."/>
            <person name="Takai K."/>
            <person name="Nealson K.H."/>
            <person name="Horikoshi K."/>
        </authorList>
    </citation>
    <scope>NUCLEOTIDE SEQUENCE</scope>
</reference>
<dbReference type="InterPro" id="IPR012651">
    <property type="entry name" value="Thia_Transptr_ThiT"/>
</dbReference>
<feature type="transmembrane region" description="Helical" evidence="1">
    <location>
        <begin position="145"/>
        <end position="164"/>
    </location>
</feature>
<keyword evidence="1" id="KW-0812">Transmembrane</keyword>
<gene>
    <name evidence="2" type="ORF">HGMM_F47C12C28</name>
</gene>
<keyword evidence="1" id="KW-0472">Membrane</keyword>
<name>H5SLW5_9ZZZZ</name>
<sequence>MKSLRTRQLAESGIAIALGAALGLVKVYQLPQGGSITAGSMVPVFYLSLRWGPRTGIAAGVLLGLVNFVLEPVFVHPVQFLLDYPVAFGALGLAGFFPHLPWLGVVAGGAGRFVSHFLSGVVFFAQYAPRGTSPWVYSAAYNGSYMLPEVVVSVVLTLLVLRALPAPSEGSG</sequence>
<reference evidence="2" key="2">
    <citation type="journal article" date="2012" name="PLoS ONE">
        <title>A Deeply Branching Thermophilic Bacterium with an Ancient Acetyl-CoA Pathway Dominates a Subsurface Ecosystem.</title>
        <authorList>
            <person name="Takami H."/>
            <person name="Noguchi H."/>
            <person name="Takaki Y."/>
            <person name="Uchiyama I."/>
            <person name="Toyoda A."/>
            <person name="Nishi S."/>
            <person name="Chee G.-J."/>
            <person name="Arai W."/>
            <person name="Nunoura T."/>
            <person name="Itoh T."/>
            <person name="Hattori M."/>
            <person name="Takai K."/>
        </authorList>
    </citation>
    <scope>NUCLEOTIDE SEQUENCE</scope>
</reference>
<organism evidence="2">
    <name type="scientific">uncultured prokaryote</name>
    <dbReference type="NCBI Taxonomy" id="198431"/>
    <lineage>
        <taxon>unclassified sequences</taxon>
        <taxon>environmental samples</taxon>
    </lineage>
</organism>
<evidence type="ECO:0000313" key="2">
    <source>
        <dbReference type="EMBL" id="BAL57151.1"/>
    </source>
</evidence>
<dbReference type="AlphaFoldDB" id="H5SLW5"/>
<keyword evidence="1" id="KW-1133">Transmembrane helix</keyword>
<evidence type="ECO:0000256" key="1">
    <source>
        <dbReference type="SAM" id="Phobius"/>
    </source>
</evidence>
<dbReference type="NCBIfam" id="TIGR02357">
    <property type="entry name" value="ECF_ThiT_YuaJ"/>
    <property type="match status" value="1"/>
</dbReference>